<dbReference type="OrthoDB" id="10489753at2759"/>
<evidence type="ECO:0000259" key="2">
    <source>
        <dbReference type="Pfam" id="PF00078"/>
    </source>
</evidence>
<dbReference type="AlphaFoldDB" id="A0A1Q9CIM8"/>
<sequence length="652" mass="73337">MFNTSVAKQHHDSASKRSLHPKGAGKRSYQKALRQAEKNGVAFYRGKSFTLQQLGGTPAVPQSEQPKKPKPTTFRTKDKIRYLSWNAGALTTAVWEELLSLLETDAYSDVKLIVVQEIHWRGSWQFSKSCWHVVSCGTHNEQGAGVILIMVHNSLCQAKDIRFNEGNSISQIDFVLIRQLMRTWQNKSRHGRVFDFSMEKALQAEFPMQKSVCLRRNTGLWEYRKTLRSLPVVLLAIADLQQGRFLTAKEERQALEACSRDLFGTGEDFQLDGVNGELGISSSEVMEQLRSIKLGKAVSQFGFVPGFGTEEAICKAFDMVDRRRLREALELAAADPFLIDLVGKLHVEMTANDQAFSVATKRGIKQGCKLAPSLFAFATFLLFRKLGEHCDIEALKQILTMYADDTLLQVHFDDQPQLQEALRLCDLLLDQLTELGFKVNPEKSALLLQMHGGSAQQTRNKLVVPYLRIIISYHDYEMQSLRHRLQAQGFKTAKAQIVQCLKQFLKRQKKGDKEAQAAMHISTCARNVERSLLAQEAHQETGSMTELDQVHAEVKHEWGCKLLSLSYVEPKRASQFAHLTPEHPSLEPATRGVGDALSTGSAVALHFFAGADSTIARVPFRLRCEERGEAPEIQAVQYSRAVVCEFCTQLIE</sequence>
<evidence type="ECO:0000313" key="4">
    <source>
        <dbReference type="Proteomes" id="UP000186817"/>
    </source>
</evidence>
<organism evidence="3 4">
    <name type="scientific">Symbiodinium microadriaticum</name>
    <name type="common">Dinoflagellate</name>
    <name type="synonym">Zooxanthella microadriatica</name>
    <dbReference type="NCBI Taxonomy" id="2951"/>
    <lineage>
        <taxon>Eukaryota</taxon>
        <taxon>Sar</taxon>
        <taxon>Alveolata</taxon>
        <taxon>Dinophyceae</taxon>
        <taxon>Suessiales</taxon>
        <taxon>Symbiodiniaceae</taxon>
        <taxon>Symbiodinium</taxon>
    </lineage>
</organism>
<keyword evidence="4" id="KW-1185">Reference proteome</keyword>
<gene>
    <name evidence="3" type="ORF">AK812_SmicGene36607</name>
</gene>
<feature type="compositionally biased region" description="Basic residues" evidence="1">
    <location>
        <begin position="17"/>
        <end position="29"/>
    </location>
</feature>
<dbReference type="InterPro" id="IPR043502">
    <property type="entry name" value="DNA/RNA_pol_sf"/>
</dbReference>
<protein>
    <recommendedName>
        <fullName evidence="2">Reverse transcriptase domain-containing protein</fullName>
    </recommendedName>
</protein>
<name>A0A1Q9CIM8_SYMMI</name>
<evidence type="ECO:0000313" key="3">
    <source>
        <dbReference type="EMBL" id="OLP82717.1"/>
    </source>
</evidence>
<dbReference type="SUPFAM" id="SSF56672">
    <property type="entry name" value="DNA/RNA polymerases"/>
    <property type="match status" value="1"/>
</dbReference>
<feature type="region of interest" description="Disordered" evidence="1">
    <location>
        <begin position="1"/>
        <end position="33"/>
    </location>
</feature>
<evidence type="ECO:0000256" key="1">
    <source>
        <dbReference type="SAM" id="MobiDB-lite"/>
    </source>
</evidence>
<feature type="domain" description="Reverse transcriptase" evidence="2">
    <location>
        <begin position="315"/>
        <end position="448"/>
    </location>
</feature>
<comment type="caution">
    <text evidence="3">The sequence shown here is derived from an EMBL/GenBank/DDBJ whole genome shotgun (WGS) entry which is preliminary data.</text>
</comment>
<accession>A0A1Q9CIM8</accession>
<reference evidence="3 4" key="1">
    <citation type="submission" date="2016-02" db="EMBL/GenBank/DDBJ databases">
        <title>Genome analysis of coral dinoflagellate symbionts highlights evolutionary adaptations to a symbiotic lifestyle.</title>
        <authorList>
            <person name="Aranda M."/>
            <person name="Li Y."/>
            <person name="Liew Y.J."/>
            <person name="Baumgarten S."/>
            <person name="Simakov O."/>
            <person name="Wilson M."/>
            <person name="Piel J."/>
            <person name="Ashoor H."/>
            <person name="Bougouffa S."/>
            <person name="Bajic V.B."/>
            <person name="Ryu T."/>
            <person name="Ravasi T."/>
            <person name="Bayer T."/>
            <person name="Micklem G."/>
            <person name="Kim H."/>
            <person name="Bhak J."/>
            <person name="Lajeunesse T.C."/>
            <person name="Voolstra C.R."/>
        </authorList>
    </citation>
    <scope>NUCLEOTIDE SEQUENCE [LARGE SCALE GENOMIC DNA]</scope>
    <source>
        <strain evidence="3 4">CCMP2467</strain>
    </source>
</reference>
<dbReference type="EMBL" id="LSRX01001172">
    <property type="protein sequence ID" value="OLP82717.1"/>
    <property type="molecule type" value="Genomic_DNA"/>
</dbReference>
<dbReference type="Pfam" id="PF00078">
    <property type="entry name" value="RVT_1"/>
    <property type="match status" value="1"/>
</dbReference>
<proteinExistence type="predicted"/>
<dbReference type="InterPro" id="IPR000477">
    <property type="entry name" value="RT_dom"/>
</dbReference>
<dbReference type="Proteomes" id="UP000186817">
    <property type="component" value="Unassembled WGS sequence"/>
</dbReference>